<reference evidence="13 14" key="1">
    <citation type="submission" date="2016-08" db="EMBL/GenBank/DDBJ databases">
        <title>Genome of Bacillus solimangrovi GH2-4.</title>
        <authorList>
            <person name="Lim S."/>
            <person name="Kim B.-C."/>
        </authorList>
    </citation>
    <scope>NUCLEOTIDE SEQUENCE [LARGE SCALE GENOMIC DNA]</scope>
    <source>
        <strain evidence="13 14">GH2-4</strain>
    </source>
</reference>
<proteinExistence type="inferred from homology"/>
<accession>A0A1E5LB53</accession>
<dbReference type="STRING" id="1305675.BFG57_05420"/>
<feature type="binding site" evidence="9">
    <location>
        <begin position="192"/>
        <end position="193"/>
    </location>
    <ligand>
        <name>2-[(2R,5Z)-2-carboxy-4-methylthiazol-5(2H)-ylidene]ethyl phosphate</name>
        <dbReference type="ChEBI" id="CHEBI:62899"/>
    </ligand>
</feature>
<keyword evidence="4 9" id="KW-0460">Magnesium</keyword>
<evidence type="ECO:0000256" key="5">
    <source>
        <dbReference type="ARBA" id="ARBA00022977"/>
    </source>
</evidence>
<comment type="catalytic activity">
    <reaction evidence="6 9 10">
        <text>4-methyl-5-(2-phosphooxyethyl)-thiazole + 4-amino-2-methyl-5-(diphosphooxymethyl)pyrimidine + H(+) = thiamine phosphate + diphosphate</text>
        <dbReference type="Rhea" id="RHEA:22328"/>
        <dbReference type="ChEBI" id="CHEBI:15378"/>
        <dbReference type="ChEBI" id="CHEBI:33019"/>
        <dbReference type="ChEBI" id="CHEBI:37575"/>
        <dbReference type="ChEBI" id="CHEBI:57841"/>
        <dbReference type="ChEBI" id="CHEBI:58296"/>
        <dbReference type="EC" id="2.5.1.3"/>
    </reaction>
</comment>
<evidence type="ECO:0000256" key="7">
    <source>
        <dbReference type="ARBA" id="ARBA00047851"/>
    </source>
</evidence>
<dbReference type="Gene3D" id="3.20.20.70">
    <property type="entry name" value="Aldolase class I"/>
    <property type="match status" value="1"/>
</dbReference>
<feature type="binding site" evidence="9">
    <location>
        <position position="114"/>
    </location>
    <ligand>
        <name>4-amino-2-methyl-5-(diphosphooxymethyl)pyrimidine</name>
        <dbReference type="ChEBI" id="CHEBI:57841"/>
    </ligand>
</feature>
<dbReference type="InterPro" id="IPR022998">
    <property type="entry name" value="ThiamineP_synth_TenI"/>
</dbReference>
<dbReference type="PANTHER" id="PTHR20857:SF15">
    <property type="entry name" value="THIAMINE-PHOSPHATE SYNTHASE"/>
    <property type="match status" value="1"/>
</dbReference>
<dbReference type="PANTHER" id="PTHR20857">
    <property type="entry name" value="THIAMINE-PHOSPHATE PYROPHOSPHORYLASE"/>
    <property type="match status" value="1"/>
</dbReference>
<feature type="binding site" evidence="9">
    <location>
        <position position="77"/>
    </location>
    <ligand>
        <name>Mg(2+)</name>
        <dbReference type="ChEBI" id="CHEBI:18420"/>
    </ligand>
</feature>
<dbReference type="Proteomes" id="UP000095209">
    <property type="component" value="Unassembled WGS sequence"/>
</dbReference>
<comment type="catalytic activity">
    <reaction evidence="8 9 10">
        <text>2-[(2R,5Z)-2-carboxy-4-methylthiazol-5(2H)-ylidene]ethyl phosphate + 4-amino-2-methyl-5-(diphosphooxymethyl)pyrimidine + 2 H(+) = thiamine phosphate + CO2 + diphosphate</text>
        <dbReference type="Rhea" id="RHEA:47844"/>
        <dbReference type="ChEBI" id="CHEBI:15378"/>
        <dbReference type="ChEBI" id="CHEBI:16526"/>
        <dbReference type="ChEBI" id="CHEBI:33019"/>
        <dbReference type="ChEBI" id="CHEBI:37575"/>
        <dbReference type="ChEBI" id="CHEBI:57841"/>
        <dbReference type="ChEBI" id="CHEBI:62899"/>
        <dbReference type="EC" id="2.5.1.3"/>
    </reaction>
</comment>
<evidence type="ECO:0000313" key="13">
    <source>
        <dbReference type="EMBL" id="OEH91306.1"/>
    </source>
</evidence>
<feature type="binding site" evidence="9">
    <location>
        <begin position="41"/>
        <end position="45"/>
    </location>
    <ligand>
        <name>4-amino-2-methyl-5-(diphosphooxymethyl)pyrimidine</name>
        <dbReference type="ChEBI" id="CHEBI:57841"/>
    </ligand>
</feature>
<feature type="binding site" evidence="9">
    <location>
        <begin position="140"/>
        <end position="142"/>
    </location>
    <ligand>
        <name>2-[(2R,5Z)-2-carboxy-4-methylthiazol-5(2H)-ylidene]ethyl phosphate</name>
        <dbReference type="ChEBI" id="CHEBI:62899"/>
    </ligand>
</feature>
<comment type="caution">
    <text evidence="13">The sequence shown here is derived from an EMBL/GenBank/DDBJ whole genome shotgun (WGS) entry which is preliminary data.</text>
</comment>
<gene>
    <name evidence="9" type="primary">thiE</name>
    <name evidence="13" type="ORF">BFG57_05420</name>
</gene>
<evidence type="ECO:0000256" key="2">
    <source>
        <dbReference type="ARBA" id="ARBA00022679"/>
    </source>
</evidence>
<evidence type="ECO:0000256" key="4">
    <source>
        <dbReference type="ARBA" id="ARBA00022842"/>
    </source>
</evidence>
<evidence type="ECO:0000256" key="3">
    <source>
        <dbReference type="ARBA" id="ARBA00022723"/>
    </source>
</evidence>
<dbReference type="AlphaFoldDB" id="A0A1E5LB53"/>
<keyword evidence="5 9" id="KW-0784">Thiamine biosynthesis</keyword>
<dbReference type="GO" id="GO:0004789">
    <property type="term" value="F:thiamine-phosphate diphosphorylase activity"/>
    <property type="evidence" value="ECO:0007669"/>
    <property type="project" value="UniProtKB-UniRule"/>
</dbReference>
<sequence>MYKDSIENYLQLYFIMGSENCYVDPIHVLEEAIKGGVTCFQFREKGASALKGREKEELARMLQSICQKHRIPFIVNDDLHLAEMLKADGVHVGQQDTEISYVRKQFSKQIVGLSVHTIAEAIDAKRNEVDYIGVGPIYSTTTKVDAKSSIGPNRIRNIIKEGVDIPTVGIGGINQTNCDQVLEAGASGIAVISAISNAVSPLEAASQLRKKER</sequence>
<evidence type="ECO:0000256" key="8">
    <source>
        <dbReference type="ARBA" id="ARBA00047883"/>
    </source>
</evidence>
<dbReference type="InterPro" id="IPR036206">
    <property type="entry name" value="ThiamineP_synth_sf"/>
</dbReference>
<dbReference type="RefSeq" id="WP_069718566.1">
    <property type="nucleotide sequence ID" value="NZ_MJEH01000062.1"/>
</dbReference>
<dbReference type="InterPro" id="IPR013785">
    <property type="entry name" value="Aldolase_TIM"/>
</dbReference>
<dbReference type="EC" id="2.5.1.3" evidence="9"/>
<comment type="catalytic activity">
    <reaction evidence="7 9 10">
        <text>2-(2-carboxy-4-methylthiazol-5-yl)ethyl phosphate + 4-amino-2-methyl-5-(diphosphooxymethyl)pyrimidine + 2 H(+) = thiamine phosphate + CO2 + diphosphate</text>
        <dbReference type="Rhea" id="RHEA:47848"/>
        <dbReference type="ChEBI" id="CHEBI:15378"/>
        <dbReference type="ChEBI" id="CHEBI:16526"/>
        <dbReference type="ChEBI" id="CHEBI:33019"/>
        <dbReference type="ChEBI" id="CHEBI:37575"/>
        <dbReference type="ChEBI" id="CHEBI:57841"/>
        <dbReference type="ChEBI" id="CHEBI:62890"/>
        <dbReference type="EC" id="2.5.1.3"/>
    </reaction>
</comment>
<feature type="binding site" evidence="9">
    <location>
        <position position="96"/>
    </location>
    <ligand>
        <name>Mg(2+)</name>
        <dbReference type="ChEBI" id="CHEBI:18420"/>
    </ligand>
</feature>
<evidence type="ECO:0000256" key="10">
    <source>
        <dbReference type="RuleBase" id="RU003826"/>
    </source>
</evidence>
<evidence type="ECO:0000256" key="11">
    <source>
        <dbReference type="RuleBase" id="RU004253"/>
    </source>
</evidence>
<dbReference type="GO" id="GO:0009229">
    <property type="term" value="P:thiamine diphosphate biosynthetic process"/>
    <property type="evidence" value="ECO:0007669"/>
    <property type="project" value="UniProtKB-UniRule"/>
</dbReference>
<name>A0A1E5LB53_9BACI</name>
<feature type="domain" description="Thiamine phosphate synthase/TenI" evidence="12">
    <location>
        <begin position="12"/>
        <end position="195"/>
    </location>
</feature>
<protein>
    <recommendedName>
        <fullName evidence="9">Thiamine-phosphate synthase</fullName>
        <shortName evidence="9">TP synthase</shortName>
        <shortName evidence="9">TPS</shortName>
        <ecNumber evidence="9">2.5.1.3</ecNumber>
    </recommendedName>
    <alternativeName>
        <fullName evidence="9">Thiamine-phosphate pyrophosphorylase</fullName>
        <shortName evidence="9">TMP pyrophosphorylase</shortName>
        <shortName evidence="9">TMP-PPase</shortName>
    </alternativeName>
</protein>
<dbReference type="CDD" id="cd00564">
    <property type="entry name" value="TMP_TenI"/>
    <property type="match status" value="1"/>
</dbReference>
<feature type="binding site" evidence="9">
    <location>
        <position position="76"/>
    </location>
    <ligand>
        <name>4-amino-2-methyl-5-(diphosphooxymethyl)pyrimidine</name>
        <dbReference type="ChEBI" id="CHEBI:57841"/>
    </ligand>
</feature>
<comment type="cofactor">
    <cofactor evidence="9">
        <name>Mg(2+)</name>
        <dbReference type="ChEBI" id="CHEBI:18420"/>
    </cofactor>
    <text evidence="9">Binds 1 Mg(2+) ion per subunit.</text>
</comment>
<organism evidence="13 14">
    <name type="scientific">Bacillus solimangrovi</name>
    <dbReference type="NCBI Taxonomy" id="1305675"/>
    <lineage>
        <taxon>Bacteria</taxon>
        <taxon>Bacillati</taxon>
        <taxon>Bacillota</taxon>
        <taxon>Bacilli</taxon>
        <taxon>Bacillales</taxon>
        <taxon>Bacillaceae</taxon>
        <taxon>Bacillus</taxon>
    </lineage>
</organism>
<keyword evidence="14" id="KW-1185">Reference proteome</keyword>
<comment type="function">
    <text evidence="9">Condenses 4-methyl-5-(beta-hydroxyethyl)thiazole monophosphate (THZ-P) and 2-methyl-4-amino-5-hydroxymethyl pyrimidine pyrophosphate (HMP-PP) to form thiamine monophosphate (TMP).</text>
</comment>
<dbReference type="EMBL" id="MJEH01000062">
    <property type="protein sequence ID" value="OEH91306.1"/>
    <property type="molecule type" value="Genomic_DNA"/>
</dbReference>
<dbReference type="GO" id="GO:0009228">
    <property type="term" value="P:thiamine biosynthetic process"/>
    <property type="evidence" value="ECO:0007669"/>
    <property type="project" value="UniProtKB-KW"/>
</dbReference>
<feature type="binding site" evidence="9">
    <location>
        <position position="143"/>
    </location>
    <ligand>
        <name>4-amino-2-methyl-5-(diphosphooxymethyl)pyrimidine</name>
        <dbReference type="ChEBI" id="CHEBI:57841"/>
    </ligand>
</feature>
<keyword evidence="2 9" id="KW-0808">Transferase</keyword>
<dbReference type="HAMAP" id="MF_00097">
    <property type="entry name" value="TMP_synthase"/>
    <property type="match status" value="1"/>
</dbReference>
<dbReference type="OrthoDB" id="9812206at2"/>
<dbReference type="FunFam" id="3.20.20.70:FF:000096">
    <property type="entry name" value="Thiamine-phosphate synthase"/>
    <property type="match status" value="1"/>
</dbReference>
<feature type="binding site" evidence="9">
    <location>
        <position position="172"/>
    </location>
    <ligand>
        <name>2-[(2R,5Z)-2-carboxy-4-methylthiazol-5(2H)-ylidene]ethyl phosphate</name>
        <dbReference type="ChEBI" id="CHEBI:62899"/>
    </ligand>
</feature>
<keyword evidence="3 9" id="KW-0479">Metal-binding</keyword>
<evidence type="ECO:0000259" key="12">
    <source>
        <dbReference type="Pfam" id="PF02581"/>
    </source>
</evidence>
<dbReference type="UniPathway" id="UPA00060">
    <property type="reaction ID" value="UER00141"/>
</dbReference>
<comment type="similarity">
    <text evidence="9 10">Belongs to the thiamine-phosphate synthase family.</text>
</comment>
<evidence type="ECO:0000256" key="9">
    <source>
        <dbReference type="HAMAP-Rule" id="MF_00097"/>
    </source>
</evidence>
<evidence type="ECO:0000313" key="14">
    <source>
        <dbReference type="Proteomes" id="UP000095209"/>
    </source>
</evidence>
<dbReference type="GO" id="GO:0000287">
    <property type="term" value="F:magnesium ion binding"/>
    <property type="evidence" value="ECO:0007669"/>
    <property type="project" value="UniProtKB-UniRule"/>
</dbReference>
<dbReference type="NCBIfam" id="TIGR00693">
    <property type="entry name" value="thiE"/>
    <property type="match status" value="1"/>
</dbReference>
<dbReference type="InterPro" id="IPR034291">
    <property type="entry name" value="TMP_synthase"/>
</dbReference>
<evidence type="ECO:0000256" key="1">
    <source>
        <dbReference type="ARBA" id="ARBA00005165"/>
    </source>
</evidence>
<dbReference type="GO" id="GO:0005737">
    <property type="term" value="C:cytoplasm"/>
    <property type="evidence" value="ECO:0007669"/>
    <property type="project" value="TreeGrafter"/>
</dbReference>
<dbReference type="Pfam" id="PF02581">
    <property type="entry name" value="TMP-TENI"/>
    <property type="match status" value="1"/>
</dbReference>
<dbReference type="SUPFAM" id="SSF51391">
    <property type="entry name" value="Thiamin phosphate synthase"/>
    <property type="match status" value="1"/>
</dbReference>
<comment type="pathway">
    <text evidence="1 9 11">Cofactor biosynthesis; thiamine diphosphate biosynthesis; thiamine phosphate from 4-amino-2-methyl-5-diphosphomethylpyrimidine and 4-methyl-5-(2-phosphoethyl)-thiazole: step 1/1.</text>
</comment>
<evidence type="ECO:0000256" key="6">
    <source>
        <dbReference type="ARBA" id="ARBA00047334"/>
    </source>
</evidence>